<organism evidence="4 5">
    <name type="scientific">Conexibacter arvalis</name>
    <dbReference type="NCBI Taxonomy" id="912552"/>
    <lineage>
        <taxon>Bacteria</taxon>
        <taxon>Bacillati</taxon>
        <taxon>Actinomycetota</taxon>
        <taxon>Thermoleophilia</taxon>
        <taxon>Solirubrobacterales</taxon>
        <taxon>Conexibacteraceae</taxon>
        <taxon>Conexibacter</taxon>
    </lineage>
</organism>
<evidence type="ECO:0000256" key="1">
    <source>
        <dbReference type="SAM" id="MobiDB-lite"/>
    </source>
</evidence>
<gene>
    <name evidence="4" type="ORF">BDZ31_003963</name>
</gene>
<proteinExistence type="predicted"/>
<evidence type="ECO:0000313" key="4">
    <source>
        <dbReference type="EMBL" id="MBB4664352.1"/>
    </source>
</evidence>
<dbReference type="SUPFAM" id="SSF52980">
    <property type="entry name" value="Restriction endonuclease-like"/>
    <property type="match status" value="1"/>
</dbReference>
<dbReference type="InterPro" id="IPR025159">
    <property type="entry name" value="AbiEi_N"/>
</dbReference>
<feature type="domain" description="Restriction endonuclease type II-like" evidence="3">
    <location>
        <begin position="190"/>
        <end position="263"/>
    </location>
</feature>
<feature type="domain" description="AbiEi antitoxin N-terminal" evidence="2">
    <location>
        <begin position="2"/>
        <end position="35"/>
    </location>
</feature>
<accession>A0A840IHE4</accession>
<keyword evidence="4" id="KW-0378">Hydrolase</keyword>
<feature type="compositionally biased region" description="Gly residues" evidence="1">
    <location>
        <begin position="297"/>
        <end position="312"/>
    </location>
</feature>
<feature type="compositionally biased region" description="Gly residues" evidence="1">
    <location>
        <begin position="321"/>
        <end position="332"/>
    </location>
</feature>
<dbReference type="GO" id="GO:0004519">
    <property type="term" value="F:endonuclease activity"/>
    <property type="evidence" value="ECO:0007669"/>
    <property type="project" value="UniProtKB-KW"/>
</dbReference>
<feature type="region of interest" description="Disordered" evidence="1">
    <location>
        <begin position="288"/>
        <end position="332"/>
    </location>
</feature>
<reference evidence="4 5" key="1">
    <citation type="submission" date="2020-08" db="EMBL/GenBank/DDBJ databases">
        <title>Genomic Encyclopedia of Archaeal and Bacterial Type Strains, Phase II (KMG-II): from individual species to whole genera.</title>
        <authorList>
            <person name="Goeker M."/>
        </authorList>
    </citation>
    <scope>NUCLEOTIDE SEQUENCE [LARGE SCALE GENOMIC DNA]</scope>
    <source>
        <strain evidence="4 5">DSM 23288</strain>
    </source>
</reference>
<comment type="caution">
    <text evidence="4">The sequence shown here is derived from an EMBL/GenBank/DDBJ whole genome shotgun (WGS) entry which is preliminary data.</text>
</comment>
<name>A0A840IHE4_9ACTN</name>
<dbReference type="Gene3D" id="3.40.960.10">
    <property type="entry name" value="VSR Endonuclease"/>
    <property type="match status" value="1"/>
</dbReference>
<dbReference type="Proteomes" id="UP000585272">
    <property type="component" value="Unassembled WGS sequence"/>
</dbReference>
<sequence>MSRAQLLDMGMTARVVDRRVRAGLLVRLHRGVYAVGHRRLTREGEWLAAVLAAGPGAALSHRSAAALHGLLPERGRRVDVTTAARRRTTNWVEVHTVRQLGAEDVIGRAGIPVTTIARTLVDLAGLVARDDLERAVNEADVLRALDVEGVLACAARVRGRRDGGHAALEAVLARHHGPVVLRSGLERRFRALLQAHGLPAAEHNVRVGRWEVDALWRAERLAVELDSARFHDTAAARARDVRKSAELEAAGWTVRRYRKRHLVGARGNATAAELRGLLGRAAADGAGPEGGVAAAAGGAGPVGAARAGGAGDVGAAADGGQPEGVGSAGRTR</sequence>
<dbReference type="Pfam" id="PF18741">
    <property type="entry name" value="MTES_1575"/>
    <property type="match status" value="1"/>
</dbReference>
<dbReference type="AlphaFoldDB" id="A0A840IHE4"/>
<keyword evidence="4" id="KW-0540">Nuclease</keyword>
<evidence type="ECO:0000259" key="3">
    <source>
        <dbReference type="Pfam" id="PF18741"/>
    </source>
</evidence>
<evidence type="ECO:0000259" key="2">
    <source>
        <dbReference type="Pfam" id="PF13338"/>
    </source>
</evidence>
<dbReference type="InterPro" id="IPR049468">
    <property type="entry name" value="Restrct_endonuc-II-like_dom"/>
</dbReference>
<dbReference type="InterPro" id="IPR011335">
    <property type="entry name" value="Restrct_endonuc-II-like"/>
</dbReference>
<keyword evidence="5" id="KW-1185">Reference proteome</keyword>
<dbReference type="EMBL" id="JACHNU010000007">
    <property type="protein sequence ID" value="MBB4664352.1"/>
    <property type="molecule type" value="Genomic_DNA"/>
</dbReference>
<evidence type="ECO:0000313" key="5">
    <source>
        <dbReference type="Proteomes" id="UP000585272"/>
    </source>
</evidence>
<protein>
    <submittedName>
        <fullName evidence="4">Very-short-patch-repair endonuclease</fullName>
    </submittedName>
</protein>
<dbReference type="Pfam" id="PF13338">
    <property type="entry name" value="AbiEi_4"/>
    <property type="match status" value="1"/>
</dbReference>
<keyword evidence="4" id="KW-0255">Endonuclease</keyword>